<feature type="domain" description="Quinate/shikimate 5-dehydrogenase/glutamyl-tRNA reductase" evidence="11">
    <location>
        <begin position="176"/>
        <end position="308"/>
    </location>
</feature>
<comment type="catalytic activity">
    <reaction evidence="7 8 9">
        <text>(S)-4-amino-5-oxopentanoate + tRNA(Glu) + NADP(+) = L-glutamyl-tRNA(Glu) + NADPH + H(+)</text>
        <dbReference type="Rhea" id="RHEA:12344"/>
        <dbReference type="Rhea" id="RHEA-COMP:9663"/>
        <dbReference type="Rhea" id="RHEA-COMP:9680"/>
        <dbReference type="ChEBI" id="CHEBI:15378"/>
        <dbReference type="ChEBI" id="CHEBI:57501"/>
        <dbReference type="ChEBI" id="CHEBI:57783"/>
        <dbReference type="ChEBI" id="CHEBI:58349"/>
        <dbReference type="ChEBI" id="CHEBI:78442"/>
        <dbReference type="ChEBI" id="CHEBI:78520"/>
        <dbReference type="EC" id="1.2.1.70"/>
    </reaction>
</comment>
<feature type="active site" description="Nucleophile" evidence="8">
    <location>
        <position position="47"/>
    </location>
</feature>
<sequence length="439" mass="46278">MLLCFSSSHRSAALDVVERLERRADEVTARLSDPAPGVEGSVILSTCNRFEVYLDVRDAATDALPWDAASTRLADTVAAATGLARDEVREAGILLHGEAVAEHAISVASGLESIVVGEGEIAGQVRRALEGARERGTATRELERVFQLASRTSRGVKNRTELSSAGRSVVRLALDMAATRITDWAQARVLLVGTGRYAGASLAALRDRGVTDVRVYSRTGRAATFATSHGIAAVPAGGLERALADSDVVVACSVAPQVIVDAAMLASARQLPGALERRLIIDLGLPRNVAPEVAAVPETELLDLETLRAHAPLPELGATAEARTLVDEALAEYRRATAEDAVTPALVMLRSHVFDVLDGEIAWARKRGDTTPETEAALRHLAGVLLHGPSVRARELAADGRAGEFADAVTALFGVETVAARPVAELRPDALEKADEAAS</sequence>
<feature type="domain" description="Glutamyl-tRNA reductase N-terminal" evidence="12">
    <location>
        <begin position="7"/>
        <end position="160"/>
    </location>
</feature>
<dbReference type="Pfam" id="PF00745">
    <property type="entry name" value="GlutR_dimer"/>
    <property type="match status" value="1"/>
</dbReference>
<evidence type="ECO:0000259" key="11">
    <source>
        <dbReference type="Pfam" id="PF01488"/>
    </source>
</evidence>
<evidence type="ECO:0000256" key="2">
    <source>
        <dbReference type="ARBA" id="ARBA00005916"/>
    </source>
</evidence>
<feature type="binding site" evidence="8">
    <location>
        <position position="113"/>
    </location>
    <ligand>
        <name>substrate</name>
    </ligand>
</feature>
<dbReference type="Gene3D" id="3.40.50.720">
    <property type="entry name" value="NAD(P)-binding Rossmann-like Domain"/>
    <property type="match status" value="1"/>
</dbReference>
<keyword evidence="4 8" id="KW-0521">NADP</keyword>
<feature type="binding site" evidence="8">
    <location>
        <position position="124"/>
    </location>
    <ligand>
        <name>substrate</name>
    </ligand>
</feature>
<comment type="pathway">
    <text evidence="1 8 9">Porphyrin-containing compound metabolism; protoporphyrin-IX biosynthesis; 5-aminolevulinate from L-glutamyl-tRNA(Glu): step 1/2.</text>
</comment>
<organism evidence="13 14">
    <name type="scientific">Microbacterium horticulturae</name>
    <dbReference type="NCBI Taxonomy" id="3028316"/>
    <lineage>
        <taxon>Bacteria</taxon>
        <taxon>Bacillati</taxon>
        <taxon>Actinomycetota</taxon>
        <taxon>Actinomycetes</taxon>
        <taxon>Micrococcales</taxon>
        <taxon>Microbacteriaceae</taxon>
        <taxon>Microbacterium</taxon>
    </lineage>
</organism>
<evidence type="ECO:0000256" key="9">
    <source>
        <dbReference type="RuleBase" id="RU000584"/>
    </source>
</evidence>
<evidence type="ECO:0000259" key="10">
    <source>
        <dbReference type="Pfam" id="PF00745"/>
    </source>
</evidence>
<evidence type="ECO:0000313" key="13">
    <source>
        <dbReference type="EMBL" id="WEG08553.1"/>
    </source>
</evidence>
<dbReference type="InterPro" id="IPR015896">
    <property type="entry name" value="4pyrrol_synth_GluRdtase_dimer"/>
</dbReference>
<comment type="similarity">
    <text evidence="2 8 9">Belongs to the glutamyl-tRNA reductase family.</text>
</comment>
<evidence type="ECO:0000259" key="12">
    <source>
        <dbReference type="Pfam" id="PF05201"/>
    </source>
</evidence>
<evidence type="ECO:0000256" key="3">
    <source>
        <dbReference type="ARBA" id="ARBA00012970"/>
    </source>
</evidence>
<dbReference type="NCBIfam" id="NF000750">
    <property type="entry name" value="PRK00045.3-4"/>
    <property type="match status" value="1"/>
</dbReference>
<evidence type="ECO:0000256" key="8">
    <source>
        <dbReference type="HAMAP-Rule" id="MF_00087"/>
    </source>
</evidence>
<feature type="site" description="Important for activity" evidence="8">
    <location>
        <position position="103"/>
    </location>
</feature>
<dbReference type="EC" id="1.2.1.70" evidence="3 8"/>
<dbReference type="PANTHER" id="PTHR43013:SF1">
    <property type="entry name" value="GLUTAMYL-TRNA REDUCTASE"/>
    <property type="match status" value="1"/>
</dbReference>
<feature type="binding site" evidence="8">
    <location>
        <begin position="193"/>
        <end position="198"/>
    </location>
    <ligand>
        <name>NADP(+)</name>
        <dbReference type="ChEBI" id="CHEBI:58349"/>
    </ligand>
</feature>
<dbReference type="EMBL" id="CP119108">
    <property type="protein sequence ID" value="WEG08553.1"/>
    <property type="molecule type" value="Genomic_DNA"/>
</dbReference>
<dbReference type="Pfam" id="PF05201">
    <property type="entry name" value="GlutR_N"/>
    <property type="match status" value="1"/>
</dbReference>
<dbReference type="PROSITE" id="PS00747">
    <property type="entry name" value="GLUTR"/>
    <property type="match status" value="1"/>
</dbReference>
<dbReference type="InterPro" id="IPR018214">
    <property type="entry name" value="GluRdtase_CS"/>
</dbReference>
<dbReference type="GO" id="GO:0008883">
    <property type="term" value="F:glutamyl-tRNA reductase activity"/>
    <property type="evidence" value="ECO:0007669"/>
    <property type="project" value="UniProtKB-EC"/>
</dbReference>
<evidence type="ECO:0000256" key="5">
    <source>
        <dbReference type="ARBA" id="ARBA00023002"/>
    </source>
</evidence>
<dbReference type="InterPro" id="IPR015895">
    <property type="entry name" value="4pyrrol_synth_GluRdtase_N"/>
</dbReference>
<comment type="function">
    <text evidence="8">Catalyzes the NADPH-dependent reduction of glutamyl-tRNA(Glu) to glutamate 1-semialdehyde (GSA).</text>
</comment>
<feature type="domain" description="Tetrapyrrole biosynthesis glutamyl-tRNA reductase dimerisation" evidence="10">
    <location>
        <begin position="321"/>
        <end position="414"/>
    </location>
</feature>
<dbReference type="Gene3D" id="3.30.460.30">
    <property type="entry name" value="Glutamyl-tRNA reductase, N-terminal domain"/>
    <property type="match status" value="1"/>
</dbReference>
<protein>
    <recommendedName>
        <fullName evidence="3 8">Glutamyl-tRNA reductase</fullName>
        <shortName evidence="8">GluTR</shortName>
        <ecNumber evidence="3 8">1.2.1.70</ecNumber>
    </recommendedName>
</protein>
<dbReference type="Proteomes" id="UP001214553">
    <property type="component" value="Chromosome"/>
</dbReference>
<name>A0ABY8C1N3_9MICO</name>
<proteinExistence type="inferred from homology"/>
<dbReference type="InterPro" id="IPR036453">
    <property type="entry name" value="GluRdtase_dimer_dom_sf"/>
</dbReference>
<dbReference type="PANTHER" id="PTHR43013">
    <property type="entry name" value="GLUTAMYL-TRNA REDUCTASE"/>
    <property type="match status" value="1"/>
</dbReference>
<evidence type="ECO:0000256" key="1">
    <source>
        <dbReference type="ARBA" id="ARBA00005059"/>
    </source>
</evidence>
<dbReference type="InterPro" id="IPR036291">
    <property type="entry name" value="NAD(P)-bd_dom_sf"/>
</dbReference>
<comment type="miscellaneous">
    <text evidence="8">During catalysis, the active site Cys acts as a nucleophile attacking the alpha-carbonyl group of tRNA-bound glutamate with the formation of a thioester intermediate between enzyme and glutamate, and the concomitant release of tRNA(Glu). The thioester intermediate is finally reduced by direct hydride transfer from NADPH, to form the product GSA.</text>
</comment>
<keyword evidence="6 8" id="KW-0627">Porphyrin biosynthesis</keyword>
<evidence type="ECO:0000256" key="4">
    <source>
        <dbReference type="ARBA" id="ARBA00022857"/>
    </source>
</evidence>
<dbReference type="SUPFAM" id="SSF69742">
    <property type="entry name" value="Glutamyl tRNA-reductase catalytic, N-terminal domain"/>
    <property type="match status" value="1"/>
</dbReference>
<dbReference type="InterPro" id="IPR036343">
    <property type="entry name" value="GluRdtase_N_sf"/>
</dbReference>
<evidence type="ECO:0000313" key="14">
    <source>
        <dbReference type="Proteomes" id="UP001214553"/>
    </source>
</evidence>
<comment type="subunit">
    <text evidence="8">Homodimer.</text>
</comment>
<reference evidence="13 14" key="1">
    <citation type="submission" date="2023-03" db="EMBL/GenBank/DDBJ databases">
        <title>Genome sequence of Microbacterium sp. KACC 23027.</title>
        <authorList>
            <person name="Kim S."/>
            <person name="Heo J."/>
            <person name="Kwon S.-W."/>
        </authorList>
    </citation>
    <scope>NUCLEOTIDE SEQUENCE [LARGE SCALE GENOMIC DNA]</scope>
    <source>
        <strain evidence="13 14">KACC 23027</strain>
    </source>
</reference>
<dbReference type="RefSeq" id="WP_275277881.1">
    <property type="nucleotide sequence ID" value="NZ_CP119108.1"/>
</dbReference>
<dbReference type="Pfam" id="PF01488">
    <property type="entry name" value="Shikimate_DH"/>
    <property type="match status" value="1"/>
</dbReference>
<evidence type="ECO:0000256" key="7">
    <source>
        <dbReference type="ARBA" id="ARBA00047464"/>
    </source>
</evidence>
<dbReference type="InterPro" id="IPR006151">
    <property type="entry name" value="Shikm_DH/Glu-tRNA_Rdtase"/>
</dbReference>
<keyword evidence="14" id="KW-1185">Reference proteome</keyword>
<evidence type="ECO:0000256" key="6">
    <source>
        <dbReference type="ARBA" id="ARBA00023244"/>
    </source>
</evidence>
<dbReference type="SUPFAM" id="SSF69075">
    <property type="entry name" value="Glutamyl tRNA-reductase dimerization domain"/>
    <property type="match status" value="1"/>
</dbReference>
<keyword evidence="5 8" id="KW-0560">Oxidoreductase</keyword>
<dbReference type="HAMAP" id="MF_00087">
    <property type="entry name" value="Glu_tRNA_reductase"/>
    <property type="match status" value="1"/>
</dbReference>
<accession>A0ABY8C1N3</accession>
<dbReference type="InterPro" id="IPR000343">
    <property type="entry name" value="4pyrrol_synth_GluRdtase"/>
</dbReference>
<feature type="binding site" evidence="8">
    <location>
        <begin position="46"/>
        <end position="49"/>
    </location>
    <ligand>
        <name>substrate</name>
    </ligand>
</feature>
<feature type="binding site" evidence="8">
    <location>
        <begin position="118"/>
        <end position="120"/>
    </location>
    <ligand>
        <name>substrate</name>
    </ligand>
</feature>
<dbReference type="SUPFAM" id="SSF51735">
    <property type="entry name" value="NAD(P)-binding Rossmann-fold domains"/>
    <property type="match status" value="1"/>
</dbReference>
<gene>
    <name evidence="8" type="primary">hemA</name>
    <name evidence="13" type="ORF">PU630_15105</name>
</gene>
<dbReference type="PIRSF" id="PIRSF000445">
    <property type="entry name" value="4pyrrol_synth_GluRdtase"/>
    <property type="match status" value="1"/>
</dbReference>
<comment type="domain">
    <text evidence="8">Possesses an unusual extended V-shaped dimeric structure with each monomer consisting of three distinct domains arranged along a curved 'spinal' alpha-helix. The N-terminal catalytic domain specifically recognizes the glutamate moiety of the substrate. The second domain is the NADPH-binding domain, and the third C-terminal domain is responsible for dimerization.</text>
</comment>
<dbReference type="NCBIfam" id="TIGR01035">
    <property type="entry name" value="hemA"/>
    <property type="match status" value="1"/>
</dbReference>